<keyword evidence="3 5" id="KW-1133">Transmembrane helix</keyword>
<feature type="transmembrane region" description="Helical" evidence="5">
    <location>
        <begin position="50"/>
        <end position="79"/>
    </location>
</feature>
<keyword evidence="4 5" id="KW-0472">Membrane</keyword>
<evidence type="ECO:0000313" key="7">
    <source>
        <dbReference type="EMBL" id="HDX31925.1"/>
    </source>
</evidence>
<comment type="subcellular location">
    <subcellularLocation>
        <location evidence="1">Membrane</location>
        <topology evidence="1">Multi-pass membrane protein</topology>
    </subcellularLocation>
</comment>
<feature type="transmembrane region" description="Helical" evidence="5">
    <location>
        <begin position="485"/>
        <end position="503"/>
    </location>
</feature>
<comment type="caution">
    <text evidence="7">The sequence shown here is derived from an EMBL/GenBank/DDBJ whole genome shotgun (WGS) entry which is preliminary data.</text>
</comment>
<sequence length="508" mass="55557">MECCRKLKTSLGSGKHLSRNKQRAVTLKILRVPGTDTLEVERPLRQGLSLLLLALALALLPLPVVVGLTFAGGAALLVLRWPWLAWLPVAVFVPITSSLRLGVASLTDLLLATGVALWFLDGARRRVLIVRWSPVSGLAAGFVAVLFVSLFFAVDLGEGVSEVIKWLQLPVLLLVVPTMLTAQRSRWLAAALILGACVQATLGLYQFIFQVGPEHFIILGRFMRASGTFDQPNPFGGFLGLALPVTFSLAIWSWGEVMRCKEQRWRRAAEALLYTVAVALIALGVLASWSRGAWLGAFAGTLVVAVLRSRRAALVSAFTALLLAIWLVVGAFSPVMLPKPLTDRLADLPAYFGLTDVLAQPVTDENFAVVERLAHWVAAQRMWERSPWFGVGVGNYAAVYPEVRLPRWEDPLGHAHNIYLNMLAETGLFGLAVFLTLWGAVAVWSWRCARSVSPLDSHQRWRAAVAVGILGSVTHLAVHSLVDNLFVRGILVYIGLWLAIVHGDSHSW</sequence>
<feature type="transmembrane region" description="Helical" evidence="5">
    <location>
        <begin position="461"/>
        <end position="479"/>
    </location>
</feature>
<dbReference type="GO" id="GO:0016020">
    <property type="term" value="C:membrane"/>
    <property type="evidence" value="ECO:0007669"/>
    <property type="project" value="UniProtKB-SubCell"/>
</dbReference>
<feature type="transmembrane region" description="Helical" evidence="5">
    <location>
        <begin position="99"/>
        <end position="120"/>
    </location>
</feature>
<dbReference type="InterPro" id="IPR051533">
    <property type="entry name" value="WaaL-like"/>
</dbReference>
<feature type="transmembrane region" description="Helical" evidence="5">
    <location>
        <begin position="187"/>
        <end position="208"/>
    </location>
</feature>
<gene>
    <name evidence="7" type="ORF">ENQ20_10610</name>
</gene>
<dbReference type="PANTHER" id="PTHR37422:SF13">
    <property type="entry name" value="LIPOPOLYSACCHARIDE BIOSYNTHESIS PROTEIN PA4999-RELATED"/>
    <property type="match status" value="1"/>
</dbReference>
<evidence type="ECO:0000256" key="1">
    <source>
        <dbReference type="ARBA" id="ARBA00004141"/>
    </source>
</evidence>
<feature type="transmembrane region" description="Helical" evidence="5">
    <location>
        <begin position="428"/>
        <end position="449"/>
    </location>
</feature>
<feature type="domain" description="O-antigen ligase-related" evidence="6">
    <location>
        <begin position="277"/>
        <end position="435"/>
    </location>
</feature>
<evidence type="ECO:0000256" key="3">
    <source>
        <dbReference type="ARBA" id="ARBA00022989"/>
    </source>
</evidence>
<feature type="transmembrane region" description="Helical" evidence="5">
    <location>
        <begin position="235"/>
        <end position="255"/>
    </location>
</feature>
<name>A0A7C1JQ89_9CHLR</name>
<evidence type="ECO:0000256" key="5">
    <source>
        <dbReference type="SAM" id="Phobius"/>
    </source>
</evidence>
<accession>A0A7C1JQ89</accession>
<feature type="transmembrane region" description="Helical" evidence="5">
    <location>
        <begin position="314"/>
        <end position="337"/>
    </location>
</feature>
<dbReference type="Pfam" id="PF04932">
    <property type="entry name" value="Wzy_C"/>
    <property type="match status" value="1"/>
</dbReference>
<feature type="transmembrane region" description="Helical" evidence="5">
    <location>
        <begin position="132"/>
        <end position="154"/>
    </location>
</feature>
<reference evidence="7" key="1">
    <citation type="journal article" date="2020" name="mSystems">
        <title>Genome- and Community-Level Interaction Insights into Carbon Utilization and Element Cycling Functions of Hydrothermarchaeota in Hydrothermal Sediment.</title>
        <authorList>
            <person name="Zhou Z."/>
            <person name="Liu Y."/>
            <person name="Xu W."/>
            <person name="Pan J."/>
            <person name="Luo Z.H."/>
            <person name="Li M."/>
        </authorList>
    </citation>
    <scope>NUCLEOTIDE SEQUENCE [LARGE SCALE GENOMIC DNA]</scope>
    <source>
        <strain evidence="7">SpSt-289</strain>
    </source>
</reference>
<dbReference type="AlphaFoldDB" id="A0A7C1JQ89"/>
<feature type="transmembrane region" description="Helical" evidence="5">
    <location>
        <begin position="166"/>
        <end position="182"/>
    </location>
</feature>
<dbReference type="PANTHER" id="PTHR37422">
    <property type="entry name" value="TEICHURONIC ACID BIOSYNTHESIS PROTEIN TUAE"/>
    <property type="match status" value="1"/>
</dbReference>
<evidence type="ECO:0000256" key="2">
    <source>
        <dbReference type="ARBA" id="ARBA00022692"/>
    </source>
</evidence>
<keyword evidence="2 5" id="KW-0812">Transmembrane</keyword>
<dbReference type="InterPro" id="IPR007016">
    <property type="entry name" value="O-antigen_ligase-rel_domated"/>
</dbReference>
<protein>
    <recommendedName>
        <fullName evidence="6">O-antigen ligase-related domain-containing protein</fullName>
    </recommendedName>
</protein>
<evidence type="ECO:0000256" key="4">
    <source>
        <dbReference type="ARBA" id="ARBA00023136"/>
    </source>
</evidence>
<dbReference type="EMBL" id="DSMG01000102">
    <property type="protein sequence ID" value="HDX31925.1"/>
    <property type="molecule type" value="Genomic_DNA"/>
</dbReference>
<organism evidence="7">
    <name type="scientific">Caldilinea aerophila</name>
    <dbReference type="NCBI Taxonomy" id="133453"/>
    <lineage>
        <taxon>Bacteria</taxon>
        <taxon>Bacillati</taxon>
        <taxon>Chloroflexota</taxon>
        <taxon>Caldilineae</taxon>
        <taxon>Caldilineales</taxon>
        <taxon>Caldilineaceae</taxon>
        <taxon>Caldilinea</taxon>
    </lineage>
</organism>
<evidence type="ECO:0000259" key="6">
    <source>
        <dbReference type="Pfam" id="PF04932"/>
    </source>
</evidence>
<feature type="transmembrane region" description="Helical" evidence="5">
    <location>
        <begin position="267"/>
        <end position="286"/>
    </location>
</feature>
<proteinExistence type="predicted"/>